<feature type="domain" description="Fibronectin type III-like" evidence="16">
    <location>
        <begin position="792"/>
        <end position="872"/>
    </location>
</feature>
<keyword evidence="11 13" id="KW-0326">Glycosidase</keyword>
<evidence type="ECO:0000256" key="15">
    <source>
        <dbReference type="SAM" id="Phobius"/>
    </source>
</evidence>
<dbReference type="InterPro" id="IPR026891">
    <property type="entry name" value="Fn3-like"/>
</dbReference>
<evidence type="ECO:0000256" key="5">
    <source>
        <dbReference type="ARBA" id="ARBA00022525"/>
    </source>
</evidence>
<feature type="region of interest" description="Disordered" evidence="14">
    <location>
        <begin position="1"/>
        <end position="39"/>
    </location>
</feature>
<feature type="compositionally biased region" description="Low complexity" evidence="14">
    <location>
        <begin position="803"/>
        <end position="814"/>
    </location>
</feature>
<evidence type="ECO:0000313" key="18">
    <source>
        <dbReference type="Proteomes" id="UP001301769"/>
    </source>
</evidence>
<dbReference type="GO" id="GO:0005576">
    <property type="term" value="C:extracellular region"/>
    <property type="evidence" value="ECO:0007669"/>
    <property type="project" value="UniProtKB-SubCell"/>
</dbReference>
<comment type="caution">
    <text evidence="17">The sequence shown here is derived from an EMBL/GenBank/DDBJ whole genome shotgun (WGS) entry which is preliminary data.</text>
</comment>
<dbReference type="SUPFAM" id="SSF52279">
    <property type="entry name" value="Beta-D-glucan exohydrolase, C-terminal domain"/>
    <property type="match status" value="1"/>
</dbReference>
<dbReference type="PANTHER" id="PTHR42715">
    <property type="entry name" value="BETA-GLUCOSIDASE"/>
    <property type="match status" value="1"/>
</dbReference>
<sequence>MASTKEDERVGAATPLHSGEPGGFDGPASTSAKGAISGQQSHSWLTRKLPFLRTRRGKIITVIVILLIIGGGLAGLAALPKGNNNGGGSSGPNGQAGEAITDDAYFYGQSPDVSPSPNMTGSGTWKDSHTKALALVGKMTLEEKLSLTAGAPSRTGCSGFIPAIKRLNFTGMCLSDAGNGLRNTDFVSSWPSGLHVGASWNKKLARDRGSGMAGEFRTKGVNVLLGPVVGPAGRVVSGGRNWEGFSVDPYLAGSLVAETVSAIQGAGVITSTKHFIANEQETNRMPINDVQSLSSNIDDRTMHELYLWPFQDAVRAGTGNIMCSYQRINNSYGCANSKTLNGLLKTELGFQGFVVSDWGAQHAGVATALAGMDMTMPGEGLWGSQLSTAVSNGSVPETRIDDMVTRIIASWYQMGQDQEAFPSPGVGMPQDLTKPHKIVDARNSTFRQTLLDGAIEGHVLVKNVNKSLPLKKPKLLSLFGYSAKNPDLNNPGGFISPWTFGVSSFNYTEFQDSFIFNSASTPSSRENQSPIAINGTIYSGGGSGATSQSLIISPFDAIVQQAYEDGTALFWDFVAPAPDVNPMSDACLVFGNAFATEGLDRPSLRDDYTDGLIKHVAERCNNTIVVLHNAGIRLVDQFIEHVNVTAVIFAHLPGEMSGKALVELLYGRENFSGKLPYTVAMNENDYGDLLGPDFGRGGGRFEKFPQSNFSEGVWVDYRHFDERGIEPRFEFGFGLSFTTFGYSSLVVEKSGNGTFGEFPTGNIVEGGQEDLWDVLVTVRAEVENKGDVDGMEVVQVYVGLPSSSSGGSEANSESQKTPVQQLRGFEKPSVKAGETASVEFELTRRDLSVWDIEAQAWRLDKGKYVVGVGNSSRKLPLSGEFTI</sequence>
<dbReference type="InterPro" id="IPR002772">
    <property type="entry name" value="Glyco_hydro_3_C"/>
</dbReference>
<dbReference type="InterPro" id="IPR013783">
    <property type="entry name" value="Ig-like_fold"/>
</dbReference>
<dbReference type="AlphaFoldDB" id="A0AAN7BD20"/>
<keyword evidence="15" id="KW-0812">Transmembrane</keyword>
<feature type="region of interest" description="Disordered" evidence="14">
    <location>
        <begin position="803"/>
        <end position="822"/>
    </location>
</feature>
<dbReference type="Gene3D" id="3.20.20.300">
    <property type="entry name" value="Glycoside hydrolase, family 3, N-terminal domain"/>
    <property type="match status" value="1"/>
</dbReference>
<keyword evidence="18" id="KW-1185">Reference proteome</keyword>
<dbReference type="EMBL" id="MU858048">
    <property type="protein sequence ID" value="KAK4219488.1"/>
    <property type="molecule type" value="Genomic_DNA"/>
</dbReference>
<dbReference type="Gene3D" id="2.60.40.10">
    <property type="entry name" value="Immunoglobulins"/>
    <property type="match status" value="1"/>
</dbReference>
<dbReference type="Proteomes" id="UP001301769">
    <property type="component" value="Unassembled WGS sequence"/>
</dbReference>
<keyword evidence="8" id="KW-0136">Cellulose degradation</keyword>
<evidence type="ECO:0000256" key="11">
    <source>
        <dbReference type="ARBA" id="ARBA00023295"/>
    </source>
</evidence>
<dbReference type="Pfam" id="PF01915">
    <property type="entry name" value="Glyco_hydro_3_C"/>
    <property type="match status" value="1"/>
</dbReference>
<evidence type="ECO:0000256" key="7">
    <source>
        <dbReference type="ARBA" id="ARBA00022801"/>
    </source>
</evidence>
<keyword evidence="10 13" id="KW-0119">Carbohydrate metabolism</keyword>
<evidence type="ECO:0000256" key="2">
    <source>
        <dbReference type="ARBA" id="ARBA00004613"/>
    </source>
</evidence>
<feature type="compositionally biased region" description="Polar residues" evidence="14">
    <location>
        <begin position="28"/>
        <end position="39"/>
    </location>
</feature>
<dbReference type="GO" id="GO:0030245">
    <property type="term" value="P:cellulose catabolic process"/>
    <property type="evidence" value="ECO:0007669"/>
    <property type="project" value="UniProtKB-KW"/>
</dbReference>
<evidence type="ECO:0000313" key="17">
    <source>
        <dbReference type="EMBL" id="KAK4219488.1"/>
    </source>
</evidence>
<dbReference type="GO" id="GO:0008422">
    <property type="term" value="F:beta-glucosidase activity"/>
    <property type="evidence" value="ECO:0007669"/>
    <property type="project" value="UniProtKB-EC"/>
</dbReference>
<dbReference type="Pfam" id="PF14310">
    <property type="entry name" value="Fn3-like"/>
    <property type="match status" value="1"/>
</dbReference>
<keyword evidence="9" id="KW-0325">Glycoprotein</keyword>
<evidence type="ECO:0000256" key="4">
    <source>
        <dbReference type="ARBA" id="ARBA00005336"/>
    </source>
</evidence>
<organism evidence="17 18">
    <name type="scientific">Rhypophila decipiens</name>
    <dbReference type="NCBI Taxonomy" id="261697"/>
    <lineage>
        <taxon>Eukaryota</taxon>
        <taxon>Fungi</taxon>
        <taxon>Dikarya</taxon>
        <taxon>Ascomycota</taxon>
        <taxon>Pezizomycotina</taxon>
        <taxon>Sordariomycetes</taxon>
        <taxon>Sordariomycetidae</taxon>
        <taxon>Sordariales</taxon>
        <taxon>Naviculisporaceae</taxon>
        <taxon>Rhypophila</taxon>
    </lineage>
</organism>
<feature type="compositionally biased region" description="Basic and acidic residues" evidence="14">
    <location>
        <begin position="1"/>
        <end position="10"/>
    </location>
</feature>
<evidence type="ECO:0000256" key="14">
    <source>
        <dbReference type="SAM" id="MobiDB-lite"/>
    </source>
</evidence>
<dbReference type="Gene3D" id="3.40.50.1700">
    <property type="entry name" value="Glycoside hydrolase family 3 C-terminal domain"/>
    <property type="match status" value="1"/>
</dbReference>
<reference evidence="17" key="2">
    <citation type="submission" date="2023-05" db="EMBL/GenBank/DDBJ databases">
        <authorList>
            <consortium name="Lawrence Berkeley National Laboratory"/>
            <person name="Steindorff A."/>
            <person name="Hensen N."/>
            <person name="Bonometti L."/>
            <person name="Westerberg I."/>
            <person name="Brannstrom I.O."/>
            <person name="Guillou S."/>
            <person name="Cros-Aarteil S."/>
            <person name="Calhoun S."/>
            <person name="Haridas S."/>
            <person name="Kuo A."/>
            <person name="Mondo S."/>
            <person name="Pangilinan J."/>
            <person name="Riley R."/>
            <person name="Labutti K."/>
            <person name="Andreopoulos B."/>
            <person name="Lipzen A."/>
            <person name="Chen C."/>
            <person name="Yanf M."/>
            <person name="Daum C."/>
            <person name="Ng V."/>
            <person name="Clum A."/>
            <person name="Ohm R."/>
            <person name="Martin F."/>
            <person name="Silar P."/>
            <person name="Natvig D."/>
            <person name="Lalanne C."/>
            <person name="Gautier V."/>
            <person name="Ament-Velasquez S.L."/>
            <person name="Kruys A."/>
            <person name="Hutchinson M.I."/>
            <person name="Powell A.J."/>
            <person name="Barry K."/>
            <person name="Miller A.N."/>
            <person name="Grigoriev I.V."/>
            <person name="Debuchy R."/>
            <person name="Gladieux P."/>
            <person name="Thoren M.H."/>
            <person name="Johannesson H."/>
        </authorList>
    </citation>
    <scope>NUCLEOTIDE SEQUENCE</scope>
    <source>
        <strain evidence="17">PSN293</strain>
    </source>
</reference>
<feature type="transmembrane region" description="Helical" evidence="15">
    <location>
        <begin position="59"/>
        <end position="79"/>
    </location>
</feature>
<dbReference type="InterPro" id="IPR001764">
    <property type="entry name" value="Glyco_hydro_3_N"/>
</dbReference>
<dbReference type="PRINTS" id="PR00133">
    <property type="entry name" value="GLHYDRLASE3"/>
</dbReference>
<evidence type="ECO:0000256" key="10">
    <source>
        <dbReference type="ARBA" id="ARBA00023277"/>
    </source>
</evidence>
<evidence type="ECO:0000256" key="3">
    <source>
        <dbReference type="ARBA" id="ARBA00004987"/>
    </source>
</evidence>
<dbReference type="InterPro" id="IPR017853">
    <property type="entry name" value="GH"/>
</dbReference>
<accession>A0AAN7BD20</accession>
<dbReference type="InterPro" id="IPR036881">
    <property type="entry name" value="Glyco_hydro_3_C_sf"/>
</dbReference>
<dbReference type="PANTHER" id="PTHR42715:SF5">
    <property type="entry name" value="BETA-GLUCOSIDASE M-RELATED"/>
    <property type="match status" value="1"/>
</dbReference>
<comment type="pathway">
    <text evidence="3 13">Glycan metabolism; cellulose degradation.</text>
</comment>
<gene>
    <name evidence="17" type="ORF">QBC37DRAFT_136632</name>
</gene>
<keyword evidence="6" id="KW-0732">Signal</keyword>
<evidence type="ECO:0000256" key="13">
    <source>
        <dbReference type="RuleBase" id="RU361161"/>
    </source>
</evidence>
<dbReference type="InterPro" id="IPR036962">
    <property type="entry name" value="Glyco_hydro_3_N_sf"/>
</dbReference>
<proteinExistence type="inferred from homology"/>
<dbReference type="Pfam" id="PF00933">
    <property type="entry name" value="Glyco_hydro_3"/>
    <property type="match status" value="1"/>
</dbReference>
<dbReference type="EC" id="3.2.1.21" evidence="13"/>
<evidence type="ECO:0000259" key="16">
    <source>
        <dbReference type="SMART" id="SM01217"/>
    </source>
</evidence>
<dbReference type="PROSITE" id="PS00775">
    <property type="entry name" value="GLYCOSYL_HYDROL_F3"/>
    <property type="match status" value="1"/>
</dbReference>
<keyword evidence="12 13" id="KW-0624">Polysaccharide degradation</keyword>
<dbReference type="SUPFAM" id="SSF51445">
    <property type="entry name" value="(Trans)glycosidases"/>
    <property type="match status" value="1"/>
</dbReference>
<dbReference type="InterPro" id="IPR050288">
    <property type="entry name" value="Cellulose_deg_GH3"/>
</dbReference>
<keyword evidence="15" id="KW-0472">Membrane</keyword>
<keyword evidence="7 13" id="KW-0378">Hydrolase</keyword>
<comment type="catalytic activity">
    <reaction evidence="1 13">
        <text>Hydrolysis of terminal, non-reducing beta-D-glucosyl residues with release of beta-D-glucose.</text>
        <dbReference type="EC" id="3.2.1.21"/>
    </reaction>
</comment>
<name>A0AAN7BD20_9PEZI</name>
<comment type="similarity">
    <text evidence="4 13">Belongs to the glycosyl hydrolase 3 family.</text>
</comment>
<comment type="subcellular location">
    <subcellularLocation>
        <location evidence="2">Secreted</location>
    </subcellularLocation>
</comment>
<dbReference type="SMART" id="SM01217">
    <property type="entry name" value="Fn3_like"/>
    <property type="match status" value="1"/>
</dbReference>
<evidence type="ECO:0000256" key="9">
    <source>
        <dbReference type="ARBA" id="ARBA00023180"/>
    </source>
</evidence>
<evidence type="ECO:0000256" key="8">
    <source>
        <dbReference type="ARBA" id="ARBA00023001"/>
    </source>
</evidence>
<keyword evidence="5" id="KW-0964">Secreted</keyword>
<dbReference type="InterPro" id="IPR019800">
    <property type="entry name" value="Glyco_hydro_3_AS"/>
</dbReference>
<protein>
    <recommendedName>
        <fullName evidence="13">beta-glucosidase</fullName>
        <ecNumber evidence="13">3.2.1.21</ecNumber>
    </recommendedName>
</protein>
<reference evidence="17" key="1">
    <citation type="journal article" date="2023" name="Mol. Phylogenet. Evol.">
        <title>Genome-scale phylogeny and comparative genomics of the fungal order Sordariales.</title>
        <authorList>
            <person name="Hensen N."/>
            <person name="Bonometti L."/>
            <person name="Westerberg I."/>
            <person name="Brannstrom I.O."/>
            <person name="Guillou S."/>
            <person name="Cros-Aarteil S."/>
            <person name="Calhoun S."/>
            <person name="Haridas S."/>
            <person name="Kuo A."/>
            <person name="Mondo S."/>
            <person name="Pangilinan J."/>
            <person name="Riley R."/>
            <person name="LaButti K."/>
            <person name="Andreopoulos B."/>
            <person name="Lipzen A."/>
            <person name="Chen C."/>
            <person name="Yan M."/>
            <person name="Daum C."/>
            <person name="Ng V."/>
            <person name="Clum A."/>
            <person name="Steindorff A."/>
            <person name="Ohm R.A."/>
            <person name="Martin F."/>
            <person name="Silar P."/>
            <person name="Natvig D.O."/>
            <person name="Lalanne C."/>
            <person name="Gautier V."/>
            <person name="Ament-Velasquez S.L."/>
            <person name="Kruys A."/>
            <person name="Hutchinson M.I."/>
            <person name="Powell A.J."/>
            <person name="Barry K."/>
            <person name="Miller A.N."/>
            <person name="Grigoriev I.V."/>
            <person name="Debuchy R."/>
            <person name="Gladieux P."/>
            <person name="Hiltunen Thoren M."/>
            <person name="Johannesson H."/>
        </authorList>
    </citation>
    <scope>NUCLEOTIDE SEQUENCE</scope>
    <source>
        <strain evidence="17">PSN293</strain>
    </source>
</reference>
<keyword evidence="15" id="KW-1133">Transmembrane helix</keyword>
<evidence type="ECO:0000256" key="12">
    <source>
        <dbReference type="ARBA" id="ARBA00023326"/>
    </source>
</evidence>
<evidence type="ECO:0000256" key="1">
    <source>
        <dbReference type="ARBA" id="ARBA00000448"/>
    </source>
</evidence>
<dbReference type="FunFam" id="3.20.20.300:FF:000002">
    <property type="entry name" value="Probable beta-glucosidase"/>
    <property type="match status" value="1"/>
</dbReference>
<evidence type="ECO:0000256" key="6">
    <source>
        <dbReference type="ARBA" id="ARBA00022729"/>
    </source>
</evidence>